<dbReference type="AlphaFoldDB" id="A0A0V0QXI9"/>
<dbReference type="InterPro" id="IPR004345">
    <property type="entry name" value="TB2_DP1_HVA22"/>
</dbReference>
<dbReference type="Proteomes" id="UP000054937">
    <property type="component" value="Unassembled WGS sequence"/>
</dbReference>
<keyword evidence="6" id="KW-1133">Transmembrane helix</keyword>
<dbReference type="OrthoDB" id="407658at2759"/>
<reference evidence="8 9" key="1">
    <citation type="journal article" date="2015" name="Sci. Rep.">
        <title>Genome of the facultative scuticociliatosis pathogen Pseudocohnilembus persalinus provides insight into its virulence through horizontal gene transfer.</title>
        <authorList>
            <person name="Xiong J."/>
            <person name="Wang G."/>
            <person name="Cheng J."/>
            <person name="Tian M."/>
            <person name="Pan X."/>
            <person name="Warren A."/>
            <person name="Jiang C."/>
            <person name="Yuan D."/>
            <person name="Miao W."/>
        </authorList>
    </citation>
    <scope>NUCLEOTIDE SEQUENCE [LARGE SCALE GENOMIC DNA]</scope>
    <source>
        <strain evidence="8">36N120E</strain>
    </source>
</reference>
<feature type="compositionally biased region" description="Basic residues" evidence="5">
    <location>
        <begin position="14"/>
        <end position="25"/>
    </location>
</feature>
<dbReference type="GO" id="GO:0000027">
    <property type="term" value="P:ribosomal large subunit assembly"/>
    <property type="evidence" value="ECO:0007669"/>
    <property type="project" value="InterPro"/>
</dbReference>
<dbReference type="PANTHER" id="PTHR12728">
    <property type="entry name" value="BRIX DOMAIN CONTAINING PROTEIN"/>
    <property type="match status" value="1"/>
</dbReference>
<sequence>MTPEEIQSIEHQLRKPKTKKGAKIVRQREPQVEEGPKKTLFVKGNKGSEKVNTFLNDFYQLKKQYSINYSNKHDIHPFEGTQMIDKFVTKNDCSLFVFGSHQKKRPDNIVIGRYFNNQLLDMVEFAIKNIKSIDEFNRETHIQIPANQRPVIIFQGDVFETQPAHMKIKNLLLDLFVENVEIKNIDLIQGLSHAVVVSANEENIFIKTFAIQIDQNIARKENISEDDKPLRVVEVGPSCDLSIRREKWATEEIYKMANRRHKVIKKKEKKNVSYDNVGDKTGRVFVDKQNLDVLALHKVYHKKQMSPILQQLDPVLKQLNFDDFDNIEPLRKISDKIGQGCRPAHIVFILLVFSVILLVLNLGSFIIGSLVGFLYPAYMSFKALESKESRDDKQWLTYWIIVSFMTVFDNLIQLVLYFIPAYQFFKVIFYVYLFHPKTRGAEQIYNSVLENFLTKYESTIDDLIKRAEGGFNKYKDDAKAKLN</sequence>
<organism evidence="8 9">
    <name type="scientific">Pseudocohnilembus persalinus</name>
    <name type="common">Ciliate</name>
    <dbReference type="NCBI Taxonomy" id="266149"/>
    <lineage>
        <taxon>Eukaryota</taxon>
        <taxon>Sar</taxon>
        <taxon>Alveolata</taxon>
        <taxon>Ciliophora</taxon>
        <taxon>Intramacronucleata</taxon>
        <taxon>Oligohymenophorea</taxon>
        <taxon>Scuticociliatia</taxon>
        <taxon>Philasterida</taxon>
        <taxon>Pseudocohnilembidae</taxon>
        <taxon>Pseudocohnilembus</taxon>
    </lineage>
</organism>
<feature type="region of interest" description="Disordered" evidence="5">
    <location>
        <begin position="1"/>
        <end position="32"/>
    </location>
</feature>
<evidence type="ECO:0000256" key="5">
    <source>
        <dbReference type="SAM" id="MobiDB-lite"/>
    </source>
</evidence>
<evidence type="ECO:0000256" key="1">
    <source>
        <dbReference type="ARBA" id="ARBA00004604"/>
    </source>
</evidence>
<dbReference type="EMBL" id="LDAU01000090">
    <property type="protein sequence ID" value="KRX06926.1"/>
    <property type="molecule type" value="Genomic_DNA"/>
</dbReference>
<evidence type="ECO:0000256" key="6">
    <source>
        <dbReference type="SAM" id="Phobius"/>
    </source>
</evidence>
<dbReference type="GO" id="GO:0000463">
    <property type="term" value="P:maturation of LSU-rRNA from tricistronic rRNA transcript (SSU-rRNA, 5.8S rRNA, LSU-rRNA)"/>
    <property type="evidence" value="ECO:0007669"/>
    <property type="project" value="TreeGrafter"/>
</dbReference>
<evidence type="ECO:0000256" key="4">
    <source>
        <dbReference type="RuleBase" id="RU367086"/>
    </source>
</evidence>
<accession>A0A0V0QXI9</accession>
<evidence type="ECO:0000313" key="8">
    <source>
        <dbReference type="EMBL" id="KRX06926.1"/>
    </source>
</evidence>
<dbReference type="GO" id="GO:0005730">
    <property type="term" value="C:nucleolus"/>
    <property type="evidence" value="ECO:0007669"/>
    <property type="project" value="UniProtKB-SubCell"/>
</dbReference>
<feature type="domain" description="Brix" evidence="7">
    <location>
        <begin position="37"/>
        <end position="252"/>
    </location>
</feature>
<comment type="caution">
    <text evidence="8">The sequence shown here is derived from an EMBL/GenBank/DDBJ whole genome shotgun (WGS) entry which is preliminary data.</text>
</comment>
<keyword evidence="6" id="KW-0812">Transmembrane</keyword>
<evidence type="ECO:0000313" key="9">
    <source>
        <dbReference type="Proteomes" id="UP000054937"/>
    </source>
</evidence>
<protein>
    <recommendedName>
        <fullName evidence="4">Ribosome production factor 2 homolog</fullName>
    </recommendedName>
    <alternativeName>
        <fullName evidence="4">Ribosome biogenesis protein RPF2 homolog</fullName>
    </alternativeName>
</protein>
<keyword evidence="9" id="KW-1185">Reference proteome</keyword>
<dbReference type="InterPro" id="IPR039770">
    <property type="entry name" value="Rpf2"/>
</dbReference>
<dbReference type="PANTHER" id="PTHR12728:SF0">
    <property type="entry name" value="RIBOSOME PRODUCTION FACTOR 2 HOMOLOG"/>
    <property type="match status" value="1"/>
</dbReference>
<feature type="transmembrane region" description="Helical" evidence="6">
    <location>
        <begin position="396"/>
        <end position="419"/>
    </location>
</feature>
<dbReference type="FunCoup" id="A0A0V0QXI9">
    <property type="interactions" value="1"/>
</dbReference>
<gene>
    <name evidence="8" type="ORF">PPERSA_07089</name>
</gene>
<proteinExistence type="inferred from homology"/>
<comment type="subcellular location">
    <subcellularLocation>
        <location evidence="1 4">Nucleus</location>
        <location evidence="1 4">Nucleolus</location>
    </subcellularLocation>
</comment>
<dbReference type="GO" id="GO:0019843">
    <property type="term" value="F:rRNA binding"/>
    <property type="evidence" value="ECO:0007669"/>
    <property type="project" value="UniProtKB-UniRule"/>
</dbReference>
<dbReference type="SMART" id="SM00879">
    <property type="entry name" value="Brix"/>
    <property type="match status" value="1"/>
</dbReference>
<keyword evidence="6" id="KW-0472">Membrane</keyword>
<dbReference type="Pfam" id="PF03134">
    <property type="entry name" value="TB2_DP1_HVA22"/>
    <property type="match status" value="1"/>
</dbReference>
<evidence type="ECO:0000259" key="7">
    <source>
        <dbReference type="PROSITE" id="PS50833"/>
    </source>
</evidence>
<dbReference type="PROSITE" id="PS50833">
    <property type="entry name" value="BRIX"/>
    <property type="match status" value="1"/>
</dbReference>
<dbReference type="InterPro" id="IPR007109">
    <property type="entry name" value="Brix"/>
</dbReference>
<keyword evidence="3 4" id="KW-0539">Nucleus</keyword>
<dbReference type="Pfam" id="PF04427">
    <property type="entry name" value="Brix"/>
    <property type="match status" value="1"/>
</dbReference>
<feature type="transmembrane region" description="Helical" evidence="6">
    <location>
        <begin position="346"/>
        <end position="375"/>
    </location>
</feature>
<dbReference type="InParanoid" id="A0A0V0QXI9"/>
<evidence type="ECO:0000256" key="3">
    <source>
        <dbReference type="ARBA" id="ARBA00023242"/>
    </source>
</evidence>
<evidence type="ECO:0000256" key="2">
    <source>
        <dbReference type="ARBA" id="ARBA00010782"/>
    </source>
</evidence>
<comment type="similarity">
    <text evidence="2 4">Belongs to the RPF2 family.</text>
</comment>
<name>A0A0V0QXI9_PSEPJ</name>